<dbReference type="Gene3D" id="1.10.630.10">
    <property type="entry name" value="Cytochrome P450"/>
    <property type="match status" value="2"/>
</dbReference>
<dbReference type="InterPro" id="IPR001128">
    <property type="entry name" value="Cyt_P450"/>
</dbReference>
<comment type="cofactor">
    <cofactor evidence="11">
        <name>heme</name>
        <dbReference type="ChEBI" id="CHEBI:30413"/>
    </cofactor>
</comment>
<dbReference type="InterPro" id="IPR050665">
    <property type="entry name" value="Cytochrome_P450_Monooxygen"/>
</dbReference>
<feature type="transmembrane region" description="Helical" evidence="12">
    <location>
        <begin position="6"/>
        <end position="24"/>
    </location>
</feature>
<evidence type="ECO:0000256" key="1">
    <source>
        <dbReference type="ARBA" id="ARBA00004370"/>
    </source>
</evidence>
<comment type="subcellular location">
    <subcellularLocation>
        <location evidence="1">Membrane</location>
    </subcellularLocation>
</comment>
<reference evidence="13" key="1">
    <citation type="submission" date="2023-03" db="EMBL/GenBank/DDBJ databases">
        <authorList>
            <person name="Julca I."/>
        </authorList>
    </citation>
    <scope>NUCLEOTIDE SEQUENCE</scope>
</reference>
<keyword evidence="10 12" id="KW-0472">Membrane</keyword>
<keyword evidence="4 12" id="KW-0812">Transmembrane</keyword>
<evidence type="ECO:0000256" key="3">
    <source>
        <dbReference type="ARBA" id="ARBA00022617"/>
    </source>
</evidence>
<keyword evidence="5 11" id="KW-0479">Metal-binding</keyword>
<accession>A0AAV1CPH5</accession>
<evidence type="ECO:0000256" key="6">
    <source>
        <dbReference type="ARBA" id="ARBA00022989"/>
    </source>
</evidence>
<dbReference type="SUPFAM" id="SSF48264">
    <property type="entry name" value="Cytochrome P450"/>
    <property type="match status" value="2"/>
</dbReference>
<evidence type="ECO:0000256" key="12">
    <source>
        <dbReference type="SAM" id="Phobius"/>
    </source>
</evidence>
<name>A0AAV1CPH5_OLDCO</name>
<dbReference type="AlphaFoldDB" id="A0AAV1CPH5"/>
<proteinExistence type="inferred from homology"/>
<keyword evidence="3 11" id="KW-0349">Heme</keyword>
<evidence type="ECO:0000256" key="2">
    <source>
        <dbReference type="ARBA" id="ARBA00010617"/>
    </source>
</evidence>
<evidence type="ECO:0000313" key="13">
    <source>
        <dbReference type="EMBL" id="CAI9096417.1"/>
    </source>
</evidence>
<dbReference type="GO" id="GO:0016705">
    <property type="term" value="F:oxidoreductase activity, acting on paired donors, with incorporation or reduction of molecular oxygen"/>
    <property type="evidence" value="ECO:0007669"/>
    <property type="project" value="InterPro"/>
</dbReference>
<dbReference type="GO" id="GO:0005506">
    <property type="term" value="F:iron ion binding"/>
    <property type="evidence" value="ECO:0007669"/>
    <property type="project" value="InterPro"/>
</dbReference>
<keyword evidence="8 11" id="KW-0408">Iron</keyword>
<dbReference type="InterPro" id="IPR002401">
    <property type="entry name" value="Cyt_P450_E_grp-I"/>
</dbReference>
<evidence type="ECO:0000256" key="7">
    <source>
        <dbReference type="ARBA" id="ARBA00023002"/>
    </source>
</evidence>
<organism evidence="13 14">
    <name type="scientific">Oldenlandia corymbosa var. corymbosa</name>
    <dbReference type="NCBI Taxonomy" id="529605"/>
    <lineage>
        <taxon>Eukaryota</taxon>
        <taxon>Viridiplantae</taxon>
        <taxon>Streptophyta</taxon>
        <taxon>Embryophyta</taxon>
        <taxon>Tracheophyta</taxon>
        <taxon>Spermatophyta</taxon>
        <taxon>Magnoliopsida</taxon>
        <taxon>eudicotyledons</taxon>
        <taxon>Gunneridae</taxon>
        <taxon>Pentapetalae</taxon>
        <taxon>asterids</taxon>
        <taxon>lamiids</taxon>
        <taxon>Gentianales</taxon>
        <taxon>Rubiaceae</taxon>
        <taxon>Rubioideae</taxon>
        <taxon>Spermacoceae</taxon>
        <taxon>Hedyotis-Oldenlandia complex</taxon>
        <taxon>Oldenlandia</taxon>
    </lineage>
</organism>
<dbReference type="PANTHER" id="PTHR24282">
    <property type="entry name" value="CYTOCHROME P450 FAMILY MEMBER"/>
    <property type="match status" value="1"/>
</dbReference>
<dbReference type="GO" id="GO:0020037">
    <property type="term" value="F:heme binding"/>
    <property type="evidence" value="ECO:0007669"/>
    <property type="project" value="InterPro"/>
</dbReference>
<dbReference type="GO" id="GO:0016020">
    <property type="term" value="C:membrane"/>
    <property type="evidence" value="ECO:0007669"/>
    <property type="project" value="UniProtKB-SubCell"/>
</dbReference>
<keyword evidence="6 12" id="KW-1133">Transmembrane helix</keyword>
<dbReference type="PRINTS" id="PR00385">
    <property type="entry name" value="P450"/>
</dbReference>
<keyword evidence="9" id="KW-0503">Monooxygenase</keyword>
<comment type="similarity">
    <text evidence="2">Belongs to the cytochrome P450 family.</text>
</comment>
<protein>
    <submittedName>
        <fullName evidence="13">OLC1v1032564C1</fullName>
    </submittedName>
</protein>
<evidence type="ECO:0000313" key="14">
    <source>
        <dbReference type="Proteomes" id="UP001161247"/>
    </source>
</evidence>
<evidence type="ECO:0000256" key="11">
    <source>
        <dbReference type="PIRSR" id="PIRSR602401-1"/>
    </source>
</evidence>
<evidence type="ECO:0000256" key="10">
    <source>
        <dbReference type="ARBA" id="ARBA00023136"/>
    </source>
</evidence>
<feature type="binding site" description="axial binding residue" evidence="11">
    <location>
        <position position="467"/>
    </location>
    <ligand>
        <name>heme</name>
        <dbReference type="ChEBI" id="CHEBI:30413"/>
    </ligand>
    <ligandPart>
        <name>Fe</name>
        <dbReference type="ChEBI" id="CHEBI:18248"/>
    </ligandPart>
</feature>
<dbReference type="PRINTS" id="PR00463">
    <property type="entry name" value="EP450I"/>
</dbReference>
<evidence type="ECO:0000256" key="8">
    <source>
        <dbReference type="ARBA" id="ARBA00023004"/>
    </source>
</evidence>
<dbReference type="Pfam" id="PF00067">
    <property type="entry name" value="p450"/>
    <property type="match status" value="2"/>
</dbReference>
<gene>
    <name evidence="13" type="ORF">OLC1_LOCUS7178</name>
</gene>
<sequence>MEHNLTLYGLSILLISFIVAYYLIKFLQEVWWKPMEIQHQLQSQGIKGPPYMFMDGNATEILERRRNSLSRKIQLFDDMFPTLQPHIHLWTKIYGKNFLHWPDARRAELVVTELELVQELLDDKEQSFSRPGVDTHLQKMIIGDGDFTSPGEKGAKFRKLADQAFHDTSLNNMIPSIVQCVDGMLGKWKQYEGKEIDIFEELWLLSAEVISKTAFGVSSVKGQLIFDIFRKLMSLDTENSQKVRFFPVISMIFKDDEMDKEAEKLGKQIRICCLEMVEKWHFKLAFEEKHCNGDDFLGLLMKDDIDSEATNKIPTEETISHFKVIYSAGQAKTSVLLSWTMLLLASHADWQEKAREEVIRLFGQETPNSEGISRLKTMSMIINESLRLYPPIVNAGRKAKKGTTLGKLILPANIDVHVPILAIHHDPKLWGKDAHVFNPERFSNGVSAATKDDPAAFLPFGLGRQTCVGADVASIEAKITLSMILQRYSFTLSPNYVHSPIDSLLLWPQHGIQYRRQWFLLETMAFLSSIFLCFFILVLVRIIYKCLWAPIRLQYLMSSQGIKGPPYKFIYGNTKEIFNMKTKSMSSPMDLSHDLLPRIQPHIHTWRKLYGKNFLIWGGIDPQLVITEPELIREIFSNKVGAYRKPKFDNFVKKLLGDGLVATEDLDKWLKLRKLANHAFHAESLKEMIPAMIESMEPVLEKWRTLKGKEIDVYEEFRHLTSEIISRTAFGSSYLEGKNIFDMMTQLGFYIFKNDGKVRFFKDRKYFQTADEIESDKIEQSLRETIMSIVKKREDGVKMAKTDDFGRDFLGSLLKVHHAAEIKSRISVDNIVDECKTFYLAGHETISSALTWTVLLLAIHTDWQEKARKEVFEVYGQENPKAECIPKLKNLTMIINETLRLYSPVHLFIRKVAKEVKLGELKLPADTSSMY</sequence>
<dbReference type="EMBL" id="OX459119">
    <property type="protein sequence ID" value="CAI9096417.1"/>
    <property type="molecule type" value="Genomic_DNA"/>
</dbReference>
<keyword evidence="7" id="KW-0560">Oxidoreductase</keyword>
<dbReference type="Proteomes" id="UP001161247">
    <property type="component" value="Chromosome 2"/>
</dbReference>
<evidence type="ECO:0000256" key="4">
    <source>
        <dbReference type="ARBA" id="ARBA00022692"/>
    </source>
</evidence>
<dbReference type="GO" id="GO:0004497">
    <property type="term" value="F:monooxygenase activity"/>
    <property type="evidence" value="ECO:0007669"/>
    <property type="project" value="UniProtKB-KW"/>
</dbReference>
<keyword evidence="14" id="KW-1185">Reference proteome</keyword>
<evidence type="ECO:0000256" key="9">
    <source>
        <dbReference type="ARBA" id="ARBA00023033"/>
    </source>
</evidence>
<feature type="transmembrane region" description="Helical" evidence="12">
    <location>
        <begin position="519"/>
        <end position="544"/>
    </location>
</feature>
<evidence type="ECO:0000256" key="5">
    <source>
        <dbReference type="ARBA" id="ARBA00022723"/>
    </source>
</evidence>
<dbReference type="PANTHER" id="PTHR24282:SF20">
    <property type="entry name" value="CYTOCHROME P450 CYP749A22-LIKE"/>
    <property type="match status" value="1"/>
</dbReference>
<dbReference type="InterPro" id="IPR036396">
    <property type="entry name" value="Cyt_P450_sf"/>
</dbReference>